<evidence type="ECO:0000313" key="2">
    <source>
        <dbReference type="Proteomes" id="UP000494363"/>
    </source>
</evidence>
<dbReference type="EMBL" id="CADIKH010000090">
    <property type="protein sequence ID" value="CAB3773904.1"/>
    <property type="molecule type" value="Genomic_DNA"/>
</dbReference>
<keyword evidence="2" id="KW-1185">Reference proteome</keyword>
<gene>
    <name evidence="1" type="ORF">LMG29542_07497</name>
</gene>
<reference evidence="1 2" key="1">
    <citation type="submission" date="2020-04" db="EMBL/GenBank/DDBJ databases">
        <authorList>
            <person name="De Canck E."/>
        </authorList>
    </citation>
    <scope>NUCLEOTIDE SEQUENCE [LARGE SCALE GENOMIC DNA]</scope>
    <source>
        <strain evidence="1 2">LMG 29542</strain>
    </source>
</reference>
<protein>
    <submittedName>
        <fullName evidence="1">Uncharacterized protein</fullName>
    </submittedName>
</protein>
<accession>A0A6J5F5V6</accession>
<proteinExistence type="predicted"/>
<sequence length="38" mass="4339">MVNLFILSGHHRRVILTISQPDINDQNQGAQRPVRRSA</sequence>
<name>A0A6J5F5V6_9BURK</name>
<dbReference type="AlphaFoldDB" id="A0A6J5F5V6"/>
<organism evidence="1 2">
    <name type="scientific">Paraburkholderia humisilvae</name>
    <dbReference type="NCBI Taxonomy" id="627669"/>
    <lineage>
        <taxon>Bacteria</taxon>
        <taxon>Pseudomonadati</taxon>
        <taxon>Pseudomonadota</taxon>
        <taxon>Betaproteobacteria</taxon>
        <taxon>Burkholderiales</taxon>
        <taxon>Burkholderiaceae</taxon>
        <taxon>Paraburkholderia</taxon>
    </lineage>
</organism>
<dbReference type="Proteomes" id="UP000494363">
    <property type="component" value="Unassembled WGS sequence"/>
</dbReference>
<evidence type="ECO:0000313" key="1">
    <source>
        <dbReference type="EMBL" id="CAB3773904.1"/>
    </source>
</evidence>